<keyword evidence="7 10" id="KW-1133">Transmembrane helix</keyword>
<dbReference type="PANTHER" id="PTHR30625">
    <property type="entry name" value="PROTEIN TOLQ"/>
    <property type="match status" value="1"/>
</dbReference>
<dbReference type="GO" id="GO:0017038">
    <property type="term" value="P:protein import"/>
    <property type="evidence" value="ECO:0007669"/>
    <property type="project" value="TreeGrafter"/>
</dbReference>
<dbReference type="Proteomes" id="UP000837675">
    <property type="component" value="Unassembled WGS sequence"/>
</dbReference>
<keyword evidence="3" id="KW-1003">Cell membrane</keyword>
<keyword evidence="13" id="KW-1185">Reference proteome</keyword>
<keyword evidence="4" id="KW-0997">Cell inner membrane</keyword>
<keyword evidence="8 10" id="KW-0472">Membrane</keyword>
<dbReference type="InterPro" id="IPR014163">
    <property type="entry name" value="Tol-Pal_TolQ"/>
</dbReference>
<feature type="domain" description="MotA/TolQ/ExbB proton channel" evidence="11">
    <location>
        <begin position="101"/>
        <end position="230"/>
    </location>
</feature>
<evidence type="ECO:0000256" key="8">
    <source>
        <dbReference type="ARBA" id="ARBA00023136"/>
    </source>
</evidence>
<dbReference type="GO" id="GO:0043213">
    <property type="term" value="P:bacteriocin transport"/>
    <property type="evidence" value="ECO:0007669"/>
    <property type="project" value="InterPro"/>
</dbReference>
<evidence type="ECO:0000256" key="4">
    <source>
        <dbReference type="ARBA" id="ARBA00022519"/>
    </source>
</evidence>
<keyword evidence="9" id="KW-0131">Cell cycle</keyword>
<comment type="caution">
    <text evidence="12">The sequence shown here is derived from an EMBL/GenBank/DDBJ whole genome shotgun (WGS) entry which is preliminary data.</text>
</comment>
<evidence type="ECO:0000256" key="6">
    <source>
        <dbReference type="ARBA" id="ARBA00022692"/>
    </source>
</evidence>
<dbReference type="AlphaFoldDB" id="A0A8S4C1H2"/>
<dbReference type="GO" id="GO:0005886">
    <property type="term" value="C:plasma membrane"/>
    <property type="evidence" value="ECO:0007669"/>
    <property type="project" value="UniProtKB-SubCell"/>
</dbReference>
<evidence type="ECO:0000256" key="5">
    <source>
        <dbReference type="ARBA" id="ARBA00022618"/>
    </source>
</evidence>
<feature type="transmembrane region" description="Helical" evidence="10">
    <location>
        <begin position="150"/>
        <end position="173"/>
    </location>
</feature>
<keyword evidence="6 10" id="KW-0812">Transmembrane</keyword>
<evidence type="ECO:0000256" key="2">
    <source>
        <dbReference type="ARBA" id="ARBA00010442"/>
    </source>
</evidence>
<dbReference type="InterPro" id="IPR002898">
    <property type="entry name" value="MotA_ExbB_proton_chnl"/>
</dbReference>
<sequence>MLPIVAVPTAKIDSLTLTVDAAAAKSTLTSLSFFDLFLQADAVVRLVMLFLLVCSIISWTIIIDKTIVFMKLRYIMNNFEKNFWSGKPLDSLLRLVLQKKEKHPLSQVFVAAMQEIDLVNSSRLNFVKERLDQSMRTAINRAVEELEENIGFLATIASSAPFVGLFGTVWGIMSSFQSIAVSKNTTLAVVAPGIAEALLATAIGLIVAIPAAIFYNKLSNDINKIVNKIENFSLELSTLIIRDIE</sequence>
<keyword evidence="5" id="KW-0132">Cell division</keyword>
<name>A0A8S4C1H2_9ACAR</name>
<evidence type="ECO:0000256" key="10">
    <source>
        <dbReference type="SAM" id="Phobius"/>
    </source>
</evidence>
<evidence type="ECO:0000256" key="3">
    <source>
        <dbReference type="ARBA" id="ARBA00022475"/>
    </source>
</evidence>
<comment type="similarity">
    <text evidence="2">Belongs to the ExbB/TolQ family.</text>
</comment>
<dbReference type="NCBIfam" id="TIGR02796">
    <property type="entry name" value="tolQ"/>
    <property type="match status" value="1"/>
</dbReference>
<evidence type="ECO:0000313" key="12">
    <source>
        <dbReference type="EMBL" id="CAG7591374.1"/>
    </source>
</evidence>
<evidence type="ECO:0000256" key="9">
    <source>
        <dbReference type="ARBA" id="ARBA00023306"/>
    </source>
</evidence>
<gene>
    <name evidence="12" type="ORF">MHYMCMPASI_00432</name>
</gene>
<dbReference type="GO" id="GO:0051301">
    <property type="term" value="P:cell division"/>
    <property type="evidence" value="ECO:0007669"/>
    <property type="project" value="UniProtKB-KW"/>
</dbReference>
<evidence type="ECO:0000313" key="13">
    <source>
        <dbReference type="Proteomes" id="UP000837675"/>
    </source>
</evidence>
<dbReference type="EMBL" id="CAJVAF010000181">
    <property type="protein sequence ID" value="CAG7591374.1"/>
    <property type="molecule type" value="Genomic_DNA"/>
</dbReference>
<feature type="transmembrane region" description="Helical" evidence="10">
    <location>
        <begin position="42"/>
        <end position="63"/>
    </location>
</feature>
<feature type="transmembrane region" description="Helical" evidence="10">
    <location>
        <begin position="193"/>
        <end position="215"/>
    </location>
</feature>
<evidence type="ECO:0000259" key="11">
    <source>
        <dbReference type="Pfam" id="PF01618"/>
    </source>
</evidence>
<evidence type="ECO:0000256" key="7">
    <source>
        <dbReference type="ARBA" id="ARBA00022989"/>
    </source>
</evidence>
<dbReference type="PANTHER" id="PTHR30625:SF3">
    <property type="entry name" value="TOL-PAL SYSTEM PROTEIN TOLQ"/>
    <property type="match status" value="1"/>
</dbReference>
<dbReference type="Pfam" id="PF01618">
    <property type="entry name" value="MotA_ExbB"/>
    <property type="match status" value="1"/>
</dbReference>
<comment type="subcellular location">
    <subcellularLocation>
        <location evidence="1">Cell membrane</location>
        <topology evidence="1">Multi-pass membrane protein</topology>
    </subcellularLocation>
</comment>
<reference evidence="12" key="1">
    <citation type="submission" date="2021-06" db="EMBL/GenBank/DDBJ databases">
        <authorList>
            <person name="Nardi T."/>
            <person name="Nardi T."/>
        </authorList>
    </citation>
    <scope>NUCLEOTIDE SEQUENCE</scope>
</reference>
<dbReference type="InterPro" id="IPR050790">
    <property type="entry name" value="ExbB/TolQ_transport"/>
</dbReference>
<proteinExistence type="inferred from homology"/>
<protein>
    <submittedName>
        <fullName evidence="12">TolQ</fullName>
    </submittedName>
</protein>
<accession>A0A8S4C1H2</accession>
<evidence type="ECO:0000256" key="1">
    <source>
        <dbReference type="ARBA" id="ARBA00004651"/>
    </source>
</evidence>
<organism evidence="12 13">
    <name type="scientific">Hyalomma marginatum</name>
    <dbReference type="NCBI Taxonomy" id="34627"/>
    <lineage>
        <taxon>Eukaryota</taxon>
        <taxon>Metazoa</taxon>
        <taxon>Ecdysozoa</taxon>
        <taxon>Arthropoda</taxon>
        <taxon>Chelicerata</taxon>
        <taxon>Arachnida</taxon>
        <taxon>Acari</taxon>
        <taxon>Parasitiformes</taxon>
        <taxon>Ixodida</taxon>
        <taxon>Ixodoidea</taxon>
        <taxon>Ixodidae</taxon>
        <taxon>Hyalomminae</taxon>
        <taxon>Hyalomma</taxon>
    </lineage>
</organism>